<feature type="domain" description="Fibronectin type-III" evidence="8">
    <location>
        <begin position="297"/>
        <end position="383"/>
    </location>
</feature>
<organism evidence="10 11">
    <name type="scientific">Nonomuraea typhae</name>
    <dbReference type="NCBI Taxonomy" id="2603600"/>
    <lineage>
        <taxon>Bacteria</taxon>
        <taxon>Bacillati</taxon>
        <taxon>Actinomycetota</taxon>
        <taxon>Actinomycetes</taxon>
        <taxon>Streptosporangiales</taxon>
        <taxon>Streptosporangiaceae</taxon>
        <taxon>Nonomuraea</taxon>
    </lineage>
</organism>
<dbReference type="PANTHER" id="PTHR34142:SF1">
    <property type="entry name" value="GLYCOSIDE HYDROLASE FAMILY 5 DOMAIN-CONTAINING PROTEIN"/>
    <property type="match status" value="1"/>
</dbReference>
<name>A0ABW7YYY1_9ACTN</name>
<dbReference type="Gene3D" id="2.60.40.10">
    <property type="entry name" value="Immunoglobulins"/>
    <property type="match status" value="1"/>
</dbReference>
<evidence type="ECO:0000256" key="5">
    <source>
        <dbReference type="ARBA" id="ARBA00023326"/>
    </source>
</evidence>
<evidence type="ECO:0000259" key="9">
    <source>
        <dbReference type="PROSITE" id="PS51175"/>
    </source>
</evidence>
<feature type="compositionally biased region" description="Polar residues" evidence="6">
    <location>
        <begin position="301"/>
        <end position="311"/>
    </location>
</feature>
<dbReference type="Pfam" id="PF03422">
    <property type="entry name" value="CBM_6"/>
    <property type="match status" value="2"/>
</dbReference>
<evidence type="ECO:0000313" key="10">
    <source>
        <dbReference type="EMBL" id="MFI6500780.1"/>
    </source>
</evidence>
<dbReference type="InterPro" id="IPR003961">
    <property type="entry name" value="FN3_dom"/>
</dbReference>
<dbReference type="RefSeq" id="WP_397084919.1">
    <property type="nucleotide sequence ID" value="NZ_JBITGY010000007.1"/>
</dbReference>
<dbReference type="CDD" id="cd00063">
    <property type="entry name" value="FN3"/>
    <property type="match status" value="1"/>
</dbReference>
<keyword evidence="7" id="KW-0732">Signal</keyword>
<sequence length="698" mass="74068">MHRSPRLILLAAACLALLPAVTALPAAAAPSRLEAENATISQGVVESNHAGYSGAGFVNGDNLAGSYVEWTFNAPAAGTATLSLGYANGATANRPSDISVNGVLVADDRAFNPTGAWSTWATSTLTAPVVAGPNTVRATSAGAGGNPNWDYLDAEVATTPGGNEYQAEDATITQGVVESNHAGFTGRGFVNYDNVTGSAVEFTVNAATAGNATLTFRYANGTTVNRPLSISVNGGAQTKDFPGTGAWTTWQEASVTAALNAGANTVRAGATTANGGPNLDRLTVSVAGPPDTVKPTVPGSPRSTATTSNSITLAWDASTDDSGSVRDYRVREGDTVVATVTGTTATVTGLAASSTHTYTVTARDPSGNESDRSAAVTATTQPGTPGGGTPVEANGQLRVCGLKLCNENGKQIQLRGMSSHGIQWYNQCLNTASLNALATDWKADVLRISMYIQDGGYESNPRQFTDRVHNLIEQATSRGMYAIVDWHMLDPGDPFARDMLTKAKTFFTEIAQRHNNKKNLLYEIMNEPSGVPWSRIRDYAHQIIPTIRANDPDTPILVGTRGWSSLGVSESSNESEVVNNPVNATNIMYTFHFYAASHGTEYLETLSRAADRIPVFVTEFGTQNYLGEDANDFAMSQRYLDLMAQKKISWVNWNYSDDHRSGAVFTTGTCPNGPFAGTSRLKEAGKWVRDRVRLPDDF</sequence>
<evidence type="ECO:0000256" key="7">
    <source>
        <dbReference type="SAM" id="SignalP"/>
    </source>
</evidence>
<dbReference type="InterPro" id="IPR036116">
    <property type="entry name" value="FN3_sf"/>
</dbReference>
<dbReference type="PROSITE" id="PS50853">
    <property type="entry name" value="FN3"/>
    <property type="match status" value="1"/>
</dbReference>
<dbReference type="EMBL" id="JBITGY010000007">
    <property type="protein sequence ID" value="MFI6500780.1"/>
    <property type="molecule type" value="Genomic_DNA"/>
</dbReference>
<dbReference type="InterPro" id="IPR005084">
    <property type="entry name" value="CBM6"/>
</dbReference>
<evidence type="ECO:0000256" key="3">
    <source>
        <dbReference type="ARBA" id="ARBA00022801"/>
    </source>
</evidence>
<dbReference type="SUPFAM" id="SSF49785">
    <property type="entry name" value="Galactose-binding domain-like"/>
    <property type="match status" value="2"/>
</dbReference>
<protein>
    <recommendedName>
        <fullName evidence="2">cellulase</fullName>
        <ecNumber evidence="2">3.2.1.4</ecNumber>
    </recommendedName>
</protein>
<feature type="signal peptide" evidence="7">
    <location>
        <begin position="1"/>
        <end position="28"/>
    </location>
</feature>
<dbReference type="InterPro" id="IPR013783">
    <property type="entry name" value="Ig-like_fold"/>
</dbReference>
<accession>A0ABW7YYY1</accession>
<evidence type="ECO:0000259" key="8">
    <source>
        <dbReference type="PROSITE" id="PS50853"/>
    </source>
</evidence>
<keyword evidence="11" id="KW-1185">Reference proteome</keyword>
<dbReference type="Proteomes" id="UP001612741">
    <property type="component" value="Unassembled WGS sequence"/>
</dbReference>
<keyword evidence="3" id="KW-0378">Hydrolase</keyword>
<dbReference type="InterPro" id="IPR008979">
    <property type="entry name" value="Galactose-bd-like_sf"/>
</dbReference>
<evidence type="ECO:0000256" key="2">
    <source>
        <dbReference type="ARBA" id="ARBA00012601"/>
    </source>
</evidence>
<dbReference type="PROSITE" id="PS51175">
    <property type="entry name" value="CBM6"/>
    <property type="match status" value="2"/>
</dbReference>
<comment type="caution">
    <text evidence="10">The sequence shown here is derived from an EMBL/GenBank/DDBJ whole genome shotgun (WGS) entry which is preliminary data.</text>
</comment>
<dbReference type="InterPro" id="IPR001547">
    <property type="entry name" value="Glyco_hydro_5"/>
</dbReference>
<dbReference type="InterPro" id="IPR018087">
    <property type="entry name" value="Glyco_hydro_5_CS"/>
</dbReference>
<dbReference type="InterPro" id="IPR017853">
    <property type="entry name" value="GH"/>
</dbReference>
<dbReference type="Gene3D" id="3.20.20.80">
    <property type="entry name" value="Glycosidases"/>
    <property type="match status" value="1"/>
</dbReference>
<dbReference type="SMART" id="SM00060">
    <property type="entry name" value="FN3"/>
    <property type="match status" value="1"/>
</dbReference>
<feature type="compositionally biased region" description="Low complexity" evidence="6">
    <location>
        <begin position="374"/>
        <end position="383"/>
    </location>
</feature>
<dbReference type="PANTHER" id="PTHR34142">
    <property type="entry name" value="ENDO-BETA-1,4-GLUCANASE A"/>
    <property type="match status" value="1"/>
</dbReference>
<keyword evidence="4" id="KW-0326">Glycosidase</keyword>
<gene>
    <name evidence="10" type="ORF">ACIBG2_25630</name>
</gene>
<evidence type="ECO:0000256" key="1">
    <source>
        <dbReference type="ARBA" id="ARBA00000966"/>
    </source>
</evidence>
<keyword evidence="5" id="KW-0119">Carbohydrate metabolism</keyword>
<feature type="region of interest" description="Disordered" evidence="6">
    <location>
        <begin position="358"/>
        <end position="392"/>
    </location>
</feature>
<feature type="domain" description="CBM6" evidence="9">
    <location>
        <begin position="163"/>
        <end position="285"/>
    </location>
</feature>
<dbReference type="EC" id="3.2.1.4" evidence="2"/>
<feature type="chain" id="PRO_5047188794" description="cellulase" evidence="7">
    <location>
        <begin position="29"/>
        <end position="698"/>
    </location>
</feature>
<dbReference type="Gene3D" id="2.60.120.260">
    <property type="entry name" value="Galactose-binding domain-like"/>
    <property type="match status" value="2"/>
</dbReference>
<dbReference type="Pfam" id="PF00041">
    <property type="entry name" value="fn3"/>
    <property type="match status" value="1"/>
</dbReference>
<dbReference type="SUPFAM" id="SSF49265">
    <property type="entry name" value="Fibronectin type III"/>
    <property type="match status" value="1"/>
</dbReference>
<dbReference type="SUPFAM" id="SSF51445">
    <property type="entry name" value="(Trans)glycosidases"/>
    <property type="match status" value="1"/>
</dbReference>
<feature type="domain" description="CBM6" evidence="9">
    <location>
        <begin position="31"/>
        <end position="155"/>
    </location>
</feature>
<proteinExistence type="predicted"/>
<comment type="catalytic activity">
    <reaction evidence="1">
        <text>Endohydrolysis of (1-&gt;4)-beta-D-glucosidic linkages in cellulose, lichenin and cereal beta-D-glucans.</text>
        <dbReference type="EC" id="3.2.1.4"/>
    </reaction>
</comment>
<reference evidence="10 11" key="1">
    <citation type="submission" date="2024-10" db="EMBL/GenBank/DDBJ databases">
        <title>The Natural Products Discovery Center: Release of the First 8490 Sequenced Strains for Exploring Actinobacteria Biosynthetic Diversity.</title>
        <authorList>
            <person name="Kalkreuter E."/>
            <person name="Kautsar S.A."/>
            <person name="Yang D."/>
            <person name="Bader C.D."/>
            <person name="Teijaro C.N."/>
            <person name="Fluegel L."/>
            <person name="Davis C.M."/>
            <person name="Simpson J.R."/>
            <person name="Lauterbach L."/>
            <person name="Steele A.D."/>
            <person name="Gui C."/>
            <person name="Meng S."/>
            <person name="Li G."/>
            <person name="Viehrig K."/>
            <person name="Ye F."/>
            <person name="Su P."/>
            <person name="Kiefer A.F."/>
            <person name="Nichols A."/>
            <person name="Cepeda A.J."/>
            <person name="Yan W."/>
            <person name="Fan B."/>
            <person name="Jiang Y."/>
            <person name="Adhikari A."/>
            <person name="Zheng C.-J."/>
            <person name="Schuster L."/>
            <person name="Cowan T.M."/>
            <person name="Smanski M.J."/>
            <person name="Chevrette M.G."/>
            <person name="De Carvalho L.P.S."/>
            <person name="Shen B."/>
        </authorList>
    </citation>
    <scope>NUCLEOTIDE SEQUENCE [LARGE SCALE GENOMIC DNA]</scope>
    <source>
        <strain evidence="10 11">NPDC050545</strain>
    </source>
</reference>
<evidence type="ECO:0000256" key="6">
    <source>
        <dbReference type="SAM" id="MobiDB-lite"/>
    </source>
</evidence>
<dbReference type="Pfam" id="PF00150">
    <property type="entry name" value="Cellulase"/>
    <property type="match status" value="1"/>
</dbReference>
<evidence type="ECO:0000256" key="4">
    <source>
        <dbReference type="ARBA" id="ARBA00023295"/>
    </source>
</evidence>
<keyword evidence="5" id="KW-0624">Polysaccharide degradation</keyword>
<dbReference type="CDD" id="cd04082">
    <property type="entry name" value="CBM35_pectate_lyase-like"/>
    <property type="match status" value="2"/>
</dbReference>
<dbReference type="PROSITE" id="PS00659">
    <property type="entry name" value="GLYCOSYL_HYDROL_F5"/>
    <property type="match status" value="1"/>
</dbReference>
<feature type="region of interest" description="Disordered" evidence="6">
    <location>
        <begin position="269"/>
        <end position="311"/>
    </location>
</feature>
<evidence type="ECO:0000313" key="11">
    <source>
        <dbReference type="Proteomes" id="UP001612741"/>
    </source>
</evidence>